<gene>
    <name evidence="3" type="ORF">ENT52_04875</name>
</gene>
<dbReference type="EMBL" id="DSYZ01000093">
    <property type="protein sequence ID" value="HGT83042.1"/>
    <property type="molecule type" value="Genomic_DNA"/>
</dbReference>
<dbReference type="InterPro" id="IPR003746">
    <property type="entry name" value="DUF167"/>
</dbReference>
<dbReference type="HAMAP" id="MF_00634">
    <property type="entry name" value="UPF0235"/>
    <property type="match status" value="1"/>
</dbReference>
<comment type="similarity">
    <text evidence="1 2">Belongs to the UPF0235 family.</text>
</comment>
<evidence type="ECO:0000256" key="1">
    <source>
        <dbReference type="ARBA" id="ARBA00010364"/>
    </source>
</evidence>
<dbReference type="InterPro" id="IPR036591">
    <property type="entry name" value="YggU-like_sf"/>
</dbReference>
<dbReference type="AlphaFoldDB" id="A0A7J3M1Y2"/>
<dbReference type="SMART" id="SM01152">
    <property type="entry name" value="DUF167"/>
    <property type="match status" value="1"/>
</dbReference>
<dbReference type="Gene3D" id="3.30.1200.10">
    <property type="entry name" value="YggU-like"/>
    <property type="match status" value="1"/>
</dbReference>
<sequence length="71" mass="8036">MRIFVRVKPNAKRSEVEKIGEEFLVSVKAPPVKGRANAELIEVLADYFKVPKSKVKIVAGERSKRKVVEIE</sequence>
<organism evidence="3">
    <name type="scientific">Archaeoglobus fulgidus</name>
    <dbReference type="NCBI Taxonomy" id="2234"/>
    <lineage>
        <taxon>Archaea</taxon>
        <taxon>Methanobacteriati</taxon>
        <taxon>Methanobacteriota</taxon>
        <taxon>Archaeoglobi</taxon>
        <taxon>Archaeoglobales</taxon>
        <taxon>Archaeoglobaceae</taxon>
        <taxon>Archaeoglobus</taxon>
    </lineage>
</organism>
<dbReference type="Pfam" id="PF02594">
    <property type="entry name" value="DUF167"/>
    <property type="match status" value="1"/>
</dbReference>
<dbReference type="PANTHER" id="PTHR13420:SF7">
    <property type="entry name" value="UPF0235 PROTEIN C15ORF40"/>
    <property type="match status" value="1"/>
</dbReference>
<name>A0A7J3M1Y2_ARCFL</name>
<evidence type="ECO:0000313" key="3">
    <source>
        <dbReference type="EMBL" id="HGT83042.1"/>
    </source>
</evidence>
<dbReference type="SUPFAM" id="SSF69786">
    <property type="entry name" value="YggU-like"/>
    <property type="match status" value="1"/>
</dbReference>
<protein>
    <recommendedName>
        <fullName evidence="2">UPF0235 protein ENT52_04875</fullName>
    </recommendedName>
</protein>
<proteinExistence type="inferred from homology"/>
<accession>A0A7J3M1Y2</accession>
<evidence type="ECO:0000256" key="2">
    <source>
        <dbReference type="HAMAP-Rule" id="MF_00634"/>
    </source>
</evidence>
<dbReference type="NCBIfam" id="TIGR00251">
    <property type="entry name" value="DUF167 family protein"/>
    <property type="match status" value="1"/>
</dbReference>
<dbReference type="PANTHER" id="PTHR13420">
    <property type="entry name" value="UPF0235 PROTEIN C15ORF40"/>
    <property type="match status" value="1"/>
</dbReference>
<reference evidence="3" key="1">
    <citation type="journal article" date="2020" name="mSystems">
        <title>Genome- and Community-Level Interaction Insights into Carbon Utilization and Element Cycling Functions of Hydrothermarchaeota in Hydrothermal Sediment.</title>
        <authorList>
            <person name="Zhou Z."/>
            <person name="Liu Y."/>
            <person name="Xu W."/>
            <person name="Pan J."/>
            <person name="Luo Z.H."/>
            <person name="Li M."/>
        </authorList>
    </citation>
    <scope>NUCLEOTIDE SEQUENCE [LARGE SCALE GENOMIC DNA]</scope>
    <source>
        <strain evidence="3">SpSt-587</strain>
    </source>
</reference>
<dbReference type="GO" id="GO:0005737">
    <property type="term" value="C:cytoplasm"/>
    <property type="evidence" value="ECO:0007669"/>
    <property type="project" value="TreeGrafter"/>
</dbReference>
<comment type="caution">
    <text evidence="3">The sequence shown here is derived from an EMBL/GenBank/DDBJ whole genome shotgun (WGS) entry which is preliminary data.</text>
</comment>